<evidence type="ECO:0000259" key="6">
    <source>
        <dbReference type="Pfam" id="PF04932"/>
    </source>
</evidence>
<feature type="transmembrane region" description="Helical" evidence="5">
    <location>
        <begin position="281"/>
        <end position="301"/>
    </location>
</feature>
<dbReference type="InterPro" id="IPR051533">
    <property type="entry name" value="WaaL-like"/>
</dbReference>
<comment type="subcellular location">
    <subcellularLocation>
        <location evidence="1">Membrane</location>
        <topology evidence="1">Multi-pass membrane protein</topology>
    </subcellularLocation>
</comment>
<accession>A0A2H9VTF7</accession>
<organism evidence="7 8">
    <name type="scientific">Mucilaginibacter auburnensis</name>
    <dbReference type="NCBI Taxonomy" id="1457233"/>
    <lineage>
        <taxon>Bacteria</taxon>
        <taxon>Pseudomonadati</taxon>
        <taxon>Bacteroidota</taxon>
        <taxon>Sphingobacteriia</taxon>
        <taxon>Sphingobacteriales</taxon>
        <taxon>Sphingobacteriaceae</taxon>
        <taxon>Mucilaginibacter</taxon>
    </lineage>
</organism>
<feature type="transmembrane region" description="Helical" evidence="5">
    <location>
        <begin position="369"/>
        <end position="389"/>
    </location>
</feature>
<dbReference type="RefSeq" id="WP_100340291.1">
    <property type="nucleotide sequence ID" value="NZ_PGFJ01000001.1"/>
</dbReference>
<feature type="domain" description="O-antigen ligase-related" evidence="6">
    <location>
        <begin position="246"/>
        <end position="385"/>
    </location>
</feature>
<keyword evidence="2 5" id="KW-0812">Transmembrane</keyword>
<reference evidence="7 8" key="1">
    <citation type="submission" date="2017-11" db="EMBL/GenBank/DDBJ databases">
        <title>Genomic Encyclopedia of Archaeal and Bacterial Type Strains, Phase II (KMG-II): From Individual Species to Whole Genera.</title>
        <authorList>
            <person name="Goeker M."/>
        </authorList>
    </citation>
    <scope>NUCLEOTIDE SEQUENCE [LARGE SCALE GENOMIC DNA]</scope>
    <source>
        <strain evidence="7 8">DSM 28175</strain>
    </source>
</reference>
<dbReference type="Proteomes" id="UP000242687">
    <property type="component" value="Unassembled WGS sequence"/>
</dbReference>
<name>A0A2H9VTF7_9SPHI</name>
<dbReference type="InterPro" id="IPR007016">
    <property type="entry name" value="O-antigen_ligase-rel_domated"/>
</dbReference>
<keyword evidence="3 5" id="KW-1133">Transmembrane helix</keyword>
<dbReference type="Pfam" id="PF04932">
    <property type="entry name" value="Wzy_C"/>
    <property type="match status" value="1"/>
</dbReference>
<proteinExistence type="predicted"/>
<dbReference type="PANTHER" id="PTHR37422:SF13">
    <property type="entry name" value="LIPOPOLYSACCHARIDE BIOSYNTHESIS PROTEIN PA4999-RELATED"/>
    <property type="match status" value="1"/>
</dbReference>
<feature type="transmembrane region" description="Helical" evidence="5">
    <location>
        <begin position="213"/>
        <end position="232"/>
    </location>
</feature>
<feature type="transmembrane region" description="Helical" evidence="5">
    <location>
        <begin position="244"/>
        <end position="274"/>
    </location>
</feature>
<keyword evidence="4 5" id="KW-0472">Membrane</keyword>
<dbReference type="AlphaFoldDB" id="A0A2H9VTF7"/>
<evidence type="ECO:0000256" key="2">
    <source>
        <dbReference type="ARBA" id="ARBA00022692"/>
    </source>
</evidence>
<evidence type="ECO:0000313" key="7">
    <source>
        <dbReference type="EMBL" id="PJJ84079.1"/>
    </source>
</evidence>
<evidence type="ECO:0000256" key="1">
    <source>
        <dbReference type="ARBA" id="ARBA00004141"/>
    </source>
</evidence>
<gene>
    <name evidence="7" type="ORF">CLV57_1083</name>
</gene>
<keyword evidence="8" id="KW-1185">Reference proteome</keyword>
<sequence length="464" mass="52044">MLLIFPLIYLLAFIASLREVYRGHHAGILIFIIFGVSMYLTAMPVMFTNGLPFLIPPFQFFKEILVLLVLVLNIFALKNRPRFHLIDYLLFFYLACNIMYAVLPIGEQGFTDRLIALKSTSFYIVVYFAGRLLDPQKVYISKYLSYIIVLTIAAGVVLAKEVATNQHLQSTTGYAEYSYYFFNIKPSGSYDLSTTFESEGGYKRFASFFANPLEHAAATLLAISAILAMYTTDRNNFQFKKVSVAALAASALSIIFALSRAPLAAYFLVIYVYALVTRHKLIVRAFHAAAICGMLYVAYLFSDFNDKRDGLIEVLMNTIDFSNPSSVGHIIEWVTAVNSIIDRPLGLGLGSSGRVGATLGENVGGENQFLIIGVQTGVIAMFVYMYVYFLFIRYGLKGLKYLKGKEHQLCLLILLMKVGLLIPSLTSEVESSSYISYMEWFLSGLFVSVLMRPRDTHEIELVEA</sequence>
<dbReference type="EMBL" id="PGFJ01000001">
    <property type="protein sequence ID" value="PJJ84079.1"/>
    <property type="molecule type" value="Genomic_DNA"/>
</dbReference>
<evidence type="ECO:0000256" key="5">
    <source>
        <dbReference type="SAM" id="Phobius"/>
    </source>
</evidence>
<dbReference type="PANTHER" id="PTHR37422">
    <property type="entry name" value="TEICHURONIC ACID BIOSYNTHESIS PROTEIN TUAE"/>
    <property type="match status" value="1"/>
</dbReference>
<dbReference type="GO" id="GO:0016020">
    <property type="term" value="C:membrane"/>
    <property type="evidence" value="ECO:0007669"/>
    <property type="project" value="UniProtKB-SubCell"/>
</dbReference>
<feature type="transmembrane region" description="Helical" evidence="5">
    <location>
        <begin position="28"/>
        <end position="48"/>
    </location>
</feature>
<evidence type="ECO:0000256" key="3">
    <source>
        <dbReference type="ARBA" id="ARBA00022989"/>
    </source>
</evidence>
<evidence type="ECO:0000313" key="8">
    <source>
        <dbReference type="Proteomes" id="UP000242687"/>
    </source>
</evidence>
<dbReference type="OrthoDB" id="817530at2"/>
<feature type="transmembrane region" description="Helical" evidence="5">
    <location>
        <begin position="139"/>
        <end position="159"/>
    </location>
</feature>
<comment type="caution">
    <text evidence="7">The sequence shown here is derived from an EMBL/GenBank/DDBJ whole genome shotgun (WGS) entry which is preliminary data.</text>
</comment>
<protein>
    <recommendedName>
        <fullName evidence="6">O-antigen ligase-related domain-containing protein</fullName>
    </recommendedName>
</protein>
<feature type="transmembrane region" description="Helical" evidence="5">
    <location>
        <begin position="83"/>
        <end position="103"/>
    </location>
</feature>
<feature type="transmembrane region" description="Helical" evidence="5">
    <location>
        <begin position="60"/>
        <end position="77"/>
    </location>
</feature>
<evidence type="ECO:0000256" key="4">
    <source>
        <dbReference type="ARBA" id="ARBA00023136"/>
    </source>
</evidence>